<keyword evidence="2" id="KW-1185">Reference proteome</keyword>
<reference evidence="1" key="1">
    <citation type="journal article" date="2021" name="Sci. Adv.">
        <title>The American lobster genome reveals insights on longevity, neural, and immune adaptations.</title>
        <authorList>
            <person name="Polinski J.M."/>
            <person name="Zimin A.V."/>
            <person name="Clark K.F."/>
            <person name="Kohn A.B."/>
            <person name="Sadowski N."/>
            <person name="Timp W."/>
            <person name="Ptitsyn A."/>
            <person name="Khanna P."/>
            <person name="Romanova D.Y."/>
            <person name="Williams P."/>
            <person name="Greenwood S.J."/>
            <person name="Moroz L.L."/>
            <person name="Walt D.R."/>
            <person name="Bodnar A.G."/>
        </authorList>
    </citation>
    <scope>NUCLEOTIDE SEQUENCE</scope>
    <source>
        <strain evidence="1">GMGI-L3</strain>
    </source>
</reference>
<dbReference type="EMBL" id="JAHLQT010022636">
    <property type="protein sequence ID" value="KAG7166298.1"/>
    <property type="molecule type" value="Genomic_DNA"/>
</dbReference>
<name>A0A8J5MWD8_HOMAM</name>
<gene>
    <name evidence="1" type="primary">Cyb5r4-L1</name>
    <name evidence="1" type="ORF">Hamer_G011127</name>
</gene>
<dbReference type="AlphaFoldDB" id="A0A8J5MWD8"/>
<proteinExistence type="predicted"/>
<comment type="caution">
    <text evidence="1">The sequence shown here is derived from an EMBL/GenBank/DDBJ whole genome shotgun (WGS) entry which is preliminary data.</text>
</comment>
<sequence>MGTVLGCVERTNVTVVKPLTISADSETPGNKTALKPGRSLMDWVKLGHTGTDLTGTGGRVHKWVNFESDAAEMSYGTLGGESVLLSQT</sequence>
<protein>
    <submittedName>
        <fullName evidence="1">Cytochrome b5 reductase 4-like 1</fullName>
    </submittedName>
</protein>
<accession>A0A8J5MWD8</accession>
<dbReference type="Proteomes" id="UP000747542">
    <property type="component" value="Unassembled WGS sequence"/>
</dbReference>
<evidence type="ECO:0000313" key="1">
    <source>
        <dbReference type="EMBL" id="KAG7166298.1"/>
    </source>
</evidence>
<organism evidence="1 2">
    <name type="scientific">Homarus americanus</name>
    <name type="common">American lobster</name>
    <dbReference type="NCBI Taxonomy" id="6706"/>
    <lineage>
        <taxon>Eukaryota</taxon>
        <taxon>Metazoa</taxon>
        <taxon>Ecdysozoa</taxon>
        <taxon>Arthropoda</taxon>
        <taxon>Crustacea</taxon>
        <taxon>Multicrustacea</taxon>
        <taxon>Malacostraca</taxon>
        <taxon>Eumalacostraca</taxon>
        <taxon>Eucarida</taxon>
        <taxon>Decapoda</taxon>
        <taxon>Pleocyemata</taxon>
        <taxon>Astacidea</taxon>
        <taxon>Nephropoidea</taxon>
        <taxon>Nephropidae</taxon>
        <taxon>Homarus</taxon>
    </lineage>
</organism>
<evidence type="ECO:0000313" key="2">
    <source>
        <dbReference type="Proteomes" id="UP000747542"/>
    </source>
</evidence>